<gene>
    <name evidence="1" type="ORF">Scep_024236</name>
</gene>
<keyword evidence="2" id="KW-1185">Reference proteome</keyword>
<sequence>MERCLEGLTTPCIIKWLGLAGLNLLLKSRSKPTEPVVGESSIQLGLNDCVVAGGVESMSNFLKYIAETRSDLDNLYACFMSRVVQTQTRSVPEIDTPTLLAEAWPSNECHPSQLNFNQPSSNEHFESRAAVRVWTTGRGVRRWQCLRDRLTFRKGSCLVVQQLSVITLHYCELLHFKCTIFNQDVTLYDKILKVDYVYTMSNATVNIVDAESGLVPNEFQWILNRRTCVKKVTEAEKFKLIKEIKPTQLNELHQLIDSDISSVESLQIYSSDVRIPILTANFILELRITLD</sequence>
<evidence type="ECO:0000313" key="1">
    <source>
        <dbReference type="EMBL" id="KAK9100806.1"/>
    </source>
</evidence>
<proteinExistence type="predicted"/>
<protein>
    <submittedName>
        <fullName evidence="1">Uncharacterized protein</fullName>
    </submittedName>
</protein>
<dbReference type="Proteomes" id="UP001419268">
    <property type="component" value="Unassembled WGS sequence"/>
</dbReference>
<organism evidence="1 2">
    <name type="scientific">Stephania cephalantha</name>
    <dbReference type="NCBI Taxonomy" id="152367"/>
    <lineage>
        <taxon>Eukaryota</taxon>
        <taxon>Viridiplantae</taxon>
        <taxon>Streptophyta</taxon>
        <taxon>Embryophyta</taxon>
        <taxon>Tracheophyta</taxon>
        <taxon>Spermatophyta</taxon>
        <taxon>Magnoliopsida</taxon>
        <taxon>Ranunculales</taxon>
        <taxon>Menispermaceae</taxon>
        <taxon>Menispermoideae</taxon>
        <taxon>Cissampelideae</taxon>
        <taxon>Stephania</taxon>
    </lineage>
</organism>
<accession>A0AAP0EW71</accession>
<evidence type="ECO:0000313" key="2">
    <source>
        <dbReference type="Proteomes" id="UP001419268"/>
    </source>
</evidence>
<dbReference type="Gene3D" id="2.40.50.140">
    <property type="entry name" value="Nucleic acid-binding proteins"/>
    <property type="match status" value="1"/>
</dbReference>
<comment type="caution">
    <text evidence="1">The sequence shown here is derived from an EMBL/GenBank/DDBJ whole genome shotgun (WGS) entry which is preliminary data.</text>
</comment>
<dbReference type="EMBL" id="JBBNAG010000010">
    <property type="protein sequence ID" value="KAK9100806.1"/>
    <property type="molecule type" value="Genomic_DNA"/>
</dbReference>
<name>A0AAP0EW71_9MAGN</name>
<reference evidence="1 2" key="1">
    <citation type="submission" date="2024-01" db="EMBL/GenBank/DDBJ databases">
        <title>Genome assemblies of Stephania.</title>
        <authorList>
            <person name="Yang L."/>
        </authorList>
    </citation>
    <scope>NUCLEOTIDE SEQUENCE [LARGE SCALE GENOMIC DNA]</scope>
    <source>
        <strain evidence="1">JXDWG</strain>
        <tissue evidence="1">Leaf</tissue>
    </source>
</reference>
<dbReference type="InterPro" id="IPR012340">
    <property type="entry name" value="NA-bd_OB-fold"/>
</dbReference>
<dbReference type="AlphaFoldDB" id="A0AAP0EW71"/>